<protein>
    <submittedName>
        <fullName evidence="4">N-acetyltransferase</fullName>
    </submittedName>
</protein>
<dbReference type="PANTHER" id="PTHR43626:SF4">
    <property type="entry name" value="GCN5-RELATED N-ACETYLTRANSFERASE 2, CHLOROPLASTIC"/>
    <property type="match status" value="1"/>
</dbReference>
<dbReference type="PROSITE" id="PS51186">
    <property type="entry name" value="GNAT"/>
    <property type="match status" value="1"/>
</dbReference>
<keyword evidence="2" id="KW-0012">Acyltransferase</keyword>
<feature type="domain" description="N-acetyltransferase" evidence="3">
    <location>
        <begin position="1"/>
        <end position="137"/>
    </location>
</feature>
<accession>A0A7C4AQL6</accession>
<dbReference type="NCBIfam" id="NF005840">
    <property type="entry name" value="PRK07757.1"/>
    <property type="match status" value="1"/>
</dbReference>
<comment type="caution">
    <text evidence="4">The sequence shown here is derived from an EMBL/GenBank/DDBJ whole genome shotgun (WGS) entry which is preliminary data.</text>
</comment>
<sequence length="152" mass="17278">MIRKANLRDIKSIHRIITDQAQYGHILPRAMSELYAQVRDFSVAVEKNGMGDLLGCGALHVVWEDLAEIRSLAVRSAFQRQGIGGRLVAHLLDESRELGIERVFVLTYRVSFFQSFGFEIMDKSLLPHKIWADCIKCTKFPECDEIALVKSL</sequence>
<gene>
    <name evidence="4" type="ORF">ENV54_02380</name>
</gene>
<dbReference type="GO" id="GO:0008080">
    <property type="term" value="F:N-acetyltransferase activity"/>
    <property type="evidence" value="ECO:0007669"/>
    <property type="project" value="InterPro"/>
</dbReference>
<reference evidence="4" key="1">
    <citation type="journal article" date="2020" name="mSystems">
        <title>Genome- and Community-Level Interaction Insights into Carbon Utilization and Element Cycling Functions of Hydrothermarchaeota in Hydrothermal Sediment.</title>
        <authorList>
            <person name="Zhou Z."/>
            <person name="Liu Y."/>
            <person name="Xu W."/>
            <person name="Pan J."/>
            <person name="Luo Z.H."/>
            <person name="Li M."/>
        </authorList>
    </citation>
    <scope>NUCLEOTIDE SEQUENCE [LARGE SCALE GENOMIC DNA]</scope>
    <source>
        <strain evidence="4">SpSt-769</strain>
    </source>
</reference>
<evidence type="ECO:0000256" key="2">
    <source>
        <dbReference type="ARBA" id="ARBA00023315"/>
    </source>
</evidence>
<dbReference type="InterPro" id="IPR016181">
    <property type="entry name" value="Acyl_CoA_acyltransferase"/>
</dbReference>
<name>A0A7C4AQL6_9BACT</name>
<proteinExistence type="predicted"/>
<dbReference type="PANTHER" id="PTHR43626">
    <property type="entry name" value="ACYL-COA N-ACYLTRANSFERASE"/>
    <property type="match status" value="1"/>
</dbReference>
<dbReference type="Pfam" id="PF00583">
    <property type="entry name" value="Acetyltransf_1"/>
    <property type="match status" value="1"/>
</dbReference>
<evidence type="ECO:0000259" key="3">
    <source>
        <dbReference type="PROSITE" id="PS51186"/>
    </source>
</evidence>
<keyword evidence="1 4" id="KW-0808">Transferase</keyword>
<dbReference type="SUPFAM" id="SSF55729">
    <property type="entry name" value="Acyl-CoA N-acyltransferases (Nat)"/>
    <property type="match status" value="1"/>
</dbReference>
<dbReference type="GO" id="GO:0005737">
    <property type="term" value="C:cytoplasm"/>
    <property type="evidence" value="ECO:0007669"/>
    <property type="project" value="TreeGrafter"/>
</dbReference>
<dbReference type="Gene3D" id="3.40.630.30">
    <property type="match status" value="1"/>
</dbReference>
<organism evidence="4">
    <name type="scientific">Desulfomonile tiedjei</name>
    <dbReference type="NCBI Taxonomy" id="2358"/>
    <lineage>
        <taxon>Bacteria</taxon>
        <taxon>Pseudomonadati</taxon>
        <taxon>Thermodesulfobacteriota</taxon>
        <taxon>Desulfomonilia</taxon>
        <taxon>Desulfomonilales</taxon>
        <taxon>Desulfomonilaceae</taxon>
        <taxon>Desulfomonile</taxon>
    </lineage>
</organism>
<dbReference type="InterPro" id="IPR000182">
    <property type="entry name" value="GNAT_dom"/>
</dbReference>
<evidence type="ECO:0000313" key="4">
    <source>
        <dbReference type="EMBL" id="HGH60128.1"/>
    </source>
</evidence>
<dbReference type="AlphaFoldDB" id="A0A7C4AQL6"/>
<dbReference type="EMBL" id="DTGT01000076">
    <property type="protein sequence ID" value="HGH60128.1"/>
    <property type="molecule type" value="Genomic_DNA"/>
</dbReference>
<dbReference type="InterPro" id="IPR045039">
    <property type="entry name" value="NSI-like"/>
</dbReference>
<evidence type="ECO:0000256" key="1">
    <source>
        <dbReference type="ARBA" id="ARBA00022679"/>
    </source>
</evidence>